<accession>A0AAW1YM42</accession>
<evidence type="ECO:0008006" key="3">
    <source>
        <dbReference type="Google" id="ProtNLM"/>
    </source>
</evidence>
<proteinExistence type="predicted"/>
<sequence length="93" mass="9770">MKRCSSSLTLSDYIEKLRKSQDFEVVSGPSGHGGVCGYDYDGGGDWELVVRESGQGRDCGGGWGLLGAVTCAVVAAWMSSARTRVGSDLYSGL</sequence>
<organism evidence="1 2">
    <name type="scientific">Rubus argutus</name>
    <name type="common">Southern blackberry</name>
    <dbReference type="NCBI Taxonomy" id="59490"/>
    <lineage>
        <taxon>Eukaryota</taxon>
        <taxon>Viridiplantae</taxon>
        <taxon>Streptophyta</taxon>
        <taxon>Embryophyta</taxon>
        <taxon>Tracheophyta</taxon>
        <taxon>Spermatophyta</taxon>
        <taxon>Magnoliopsida</taxon>
        <taxon>eudicotyledons</taxon>
        <taxon>Gunneridae</taxon>
        <taxon>Pentapetalae</taxon>
        <taxon>rosids</taxon>
        <taxon>fabids</taxon>
        <taxon>Rosales</taxon>
        <taxon>Rosaceae</taxon>
        <taxon>Rosoideae</taxon>
        <taxon>Rosoideae incertae sedis</taxon>
        <taxon>Rubus</taxon>
    </lineage>
</organism>
<dbReference type="AlphaFoldDB" id="A0AAW1YM42"/>
<keyword evidence="2" id="KW-1185">Reference proteome</keyword>
<dbReference type="Proteomes" id="UP001457282">
    <property type="component" value="Unassembled WGS sequence"/>
</dbReference>
<name>A0AAW1YM42_RUBAR</name>
<comment type="caution">
    <text evidence="1">The sequence shown here is derived from an EMBL/GenBank/DDBJ whole genome shotgun (WGS) entry which is preliminary data.</text>
</comment>
<evidence type="ECO:0000313" key="2">
    <source>
        <dbReference type="Proteomes" id="UP001457282"/>
    </source>
</evidence>
<dbReference type="EMBL" id="JBEDUW010000001">
    <property type="protein sequence ID" value="KAK9949746.1"/>
    <property type="molecule type" value="Genomic_DNA"/>
</dbReference>
<protein>
    <recommendedName>
        <fullName evidence="3">MHC class I antigen</fullName>
    </recommendedName>
</protein>
<reference evidence="1 2" key="1">
    <citation type="journal article" date="2023" name="G3 (Bethesda)">
        <title>A chromosome-length genome assembly and annotation of blackberry (Rubus argutus, cv. 'Hillquist').</title>
        <authorList>
            <person name="Bruna T."/>
            <person name="Aryal R."/>
            <person name="Dudchenko O."/>
            <person name="Sargent D.J."/>
            <person name="Mead D."/>
            <person name="Buti M."/>
            <person name="Cavallini A."/>
            <person name="Hytonen T."/>
            <person name="Andres J."/>
            <person name="Pham M."/>
            <person name="Weisz D."/>
            <person name="Mascagni F."/>
            <person name="Usai G."/>
            <person name="Natali L."/>
            <person name="Bassil N."/>
            <person name="Fernandez G.E."/>
            <person name="Lomsadze A."/>
            <person name="Armour M."/>
            <person name="Olukolu B."/>
            <person name="Poorten T."/>
            <person name="Britton C."/>
            <person name="Davik J."/>
            <person name="Ashrafi H."/>
            <person name="Aiden E.L."/>
            <person name="Borodovsky M."/>
            <person name="Worthington M."/>
        </authorList>
    </citation>
    <scope>NUCLEOTIDE SEQUENCE [LARGE SCALE GENOMIC DNA]</scope>
    <source>
        <strain evidence="1">PI 553951</strain>
    </source>
</reference>
<evidence type="ECO:0000313" key="1">
    <source>
        <dbReference type="EMBL" id="KAK9949746.1"/>
    </source>
</evidence>
<gene>
    <name evidence="1" type="ORF">M0R45_005262</name>
</gene>